<keyword evidence="3" id="KW-1185">Reference proteome</keyword>
<keyword evidence="1" id="KW-0472">Membrane</keyword>
<dbReference type="PANTHER" id="PTHR21128:SF0">
    <property type="entry name" value="FETAL AND ADULT TESTIS-EXPRESSED TRANSCRIPT PROTEIN"/>
    <property type="match status" value="1"/>
</dbReference>
<dbReference type="PANTHER" id="PTHR21128">
    <property type="entry name" value="FETAL AND ADULT TESTIS-EXPRESSED TRANSCRIPT PROTEIN"/>
    <property type="match status" value="1"/>
</dbReference>
<keyword evidence="1" id="KW-1133">Transmembrane helix</keyword>
<dbReference type="GO" id="GO:0031625">
    <property type="term" value="F:ubiquitin protein ligase binding"/>
    <property type="evidence" value="ECO:0007669"/>
    <property type="project" value="TreeGrafter"/>
</dbReference>
<sequence length="211" mass="24074">MLERHVKLTSEELVVMSGAPPSIKEDIEMSVAEELDPGNQGLSQEHLVKAEMMEHGSRYLGAFQRQQKLDPKAVGSAAGQPVWNMMASWSKIVGPQLPTTRMLREYGHGDAHAQEYPGSFQNIRFQHERNPEADMIAEIGLEELTGLEMEVMRRQKSLAHQPALISLQLQVITERLRALEDQDATWRHREALFFTMLVSVCIANLWLWMRQ</sequence>
<organism evidence="2 3">
    <name type="scientific">Camelus dromedarius</name>
    <name type="common">Dromedary</name>
    <name type="synonym">Arabian camel</name>
    <dbReference type="NCBI Taxonomy" id="9838"/>
    <lineage>
        <taxon>Eukaryota</taxon>
        <taxon>Metazoa</taxon>
        <taxon>Chordata</taxon>
        <taxon>Craniata</taxon>
        <taxon>Vertebrata</taxon>
        <taxon>Euteleostomi</taxon>
        <taxon>Mammalia</taxon>
        <taxon>Eutheria</taxon>
        <taxon>Laurasiatheria</taxon>
        <taxon>Artiodactyla</taxon>
        <taxon>Tylopoda</taxon>
        <taxon>Camelidae</taxon>
        <taxon>Camelus</taxon>
    </lineage>
</organism>
<feature type="transmembrane region" description="Helical" evidence="1">
    <location>
        <begin position="191"/>
        <end position="209"/>
    </location>
</feature>
<dbReference type="STRING" id="9838.ENSCDRP00005025163"/>
<protein>
    <submittedName>
        <fullName evidence="2">Fetal and adult testis-expressed transcript protein</fullName>
    </submittedName>
</protein>
<dbReference type="Proteomes" id="UP000299084">
    <property type="component" value="Unassembled WGS sequence"/>
</dbReference>
<dbReference type="GO" id="GO:0043066">
    <property type="term" value="P:negative regulation of apoptotic process"/>
    <property type="evidence" value="ECO:0007669"/>
    <property type="project" value="TreeGrafter"/>
</dbReference>
<reference evidence="2 3" key="1">
    <citation type="journal article" date="2019" name="Mol. Ecol. Resour.">
        <title>Improving Illumina assemblies with Hi-C and long reads: an example with the North African dromedary.</title>
        <authorList>
            <person name="Elbers J.P."/>
            <person name="Rogers M.F."/>
            <person name="Perelman P.L."/>
            <person name="Proskuryakova A.A."/>
            <person name="Serdyukova N.A."/>
            <person name="Johnson W.E."/>
            <person name="Horin P."/>
            <person name="Corander J."/>
            <person name="Murphy D."/>
            <person name="Burger P.A."/>
        </authorList>
    </citation>
    <scope>NUCLEOTIDE SEQUENCE [LARGE SCALE GENOMIC DNA]</scope>
    <source>
        <strain evidence="2">Drom800</strain>
        <tissue evidence="2">Blood</tissue>
    </source>
</reference>
<dbReference type="GO" id="GO:0044233">
    <property type="term" value="C:mitochondria-associated endoplasmic reticulum membrane contact site"/>
    <property type="evidence" value="ECO:0007669"/>
    <property type="project" value="TreeGrafter"/>
</dbReference>
<comment type="caution">
    <text evidence="2">The sequence shown here is derived from an EMBL/GenBank/DDBJ whole genome shotgun (WGS) entry which is preliminary data.</text>
</comment>
<proteinExistence type="predicted"/>
<accession>A0A5N4C2X2</accession>
<evidence type="ECO:0000313" key="3">
    <source>
        <dbReference type="Proteomes" id="UP000299084"/>
    </source>
</evidence>
<keyword evidence="1" id="KW-0812">Transmembrane</keyword>
<dbReference type="GO" id="GO:0005741">
    <property type="term" value="C:mitochondrial outer membrane"/>
    <property type="evidence" value="ECO:0007669"/>
    <property type="project" value="TreeGrafter"/>
</dbReference>
<dbReference type="AlphaFoldDB" id="A0A5N4C2X2"/>
<dbReference type="EMBL" id="JWIN03000037">
    <property type="protein sequence ID" value="KAB1253223.1"/>
    <property type="molecule type" value="Genomic_DNA"/>
</dbReference>
<dbReference type="GO" id="GO:0005783">
    <property type="term" value="C:endoplasmic reticulum"/>
    <property type="evidence" value="ECO:0007669"/>
    <property type="project" value="TreeGrafter"/>
</dbReference>
<name>A0A5N4C2X2_CAMDR</name>
<dbReference type="InterPro" id="IPR039153">
    <property type="entry name" value="FATE1"/>
</dbReference>
<dbReference type="GO" id="GO:0051562">
    <property type="term" value="P:negative regulation of mitochondrial calcium ion concentration"/>
    <property type="evidence" value="ECO:0007669"/>
    <property type="project" value="TreeGrafter"/>
</dbReference>
<evidence type="ECO:0000256" key="1">
    <source>
        <dbReference type="SAM" id="Phobius"/>
    </source>
</evidence>
<gene>
    <name evidence="2" type="ORF">Cadr_000002550</name>
</gene>
<evidence type="ECO:0000313" key="2">
    <source>
        <dbReference type="EMBL" id="KAB1253223.1"/>
    </source>
</evidence>